<feature type="compositionally biased region" description="Basic and acidic residues" evidence="1">
    <location>
        <begin position="532"/>
        <end position="546"/>
    </location>
</feature>
<feature type="compositionally biased region" description="Polar residues" evidence="1">
    <location>
        <begin position="460"/>
        <end position="473"/>
    </location>
</feature>
<dbReference type="AlphaFoldDB" id="A0AAD4MWA2"/>
<comment type="caution">
    <text evidence="4">The sequence shown here is derived from an EMBL/GenBank/DDBJ whole genome shotgun (WGS) entry which is preliminary data.</text>
</comment>
<name>A0AAD4MWA2_9BILA</name>
<evidence type="ECO:0000256" key="1">
    <source>
        <dbReference type="SAM" id="MobiDB-lite"/>
    </source>
</evidence>
<dbReference type="Pfam" id="PF14214">
    <property type="entry name" value="Helitron_like_N"/>
    <property type="match status" value="1"/>
</dbReference>
<dbReference type="EMBL" id="JAKKPZ010000081">
    <property type="protein sequence ID" value="KAI1703508.1"/>
    <property type="molecule type" value="Genomic_DNA"/>
</dbReference>
<evidence type="ECO:0000313" key="4">
    <source>
        <dbReference type="EMBL" id="KAI1703508.1"/>
    </source>
</evidence>
<accession>A0AAD4MWA2</accession>
<dbReference type="Pfam" id="PF21107">
    <property type="entry name" value="STPRs"/>
    <property type="match status" value="1"/>
</dbReference>
<feature type="domain" description="STPR" evidence="3">
    <location>
        <begin position="499"/>
        <end position="550"/>
    </location>
</feature>
<reference evidence="4" key="1">
    <citation type="submission" date="2022-01" db="EMBL/GenBank/DDBJ databases">
        <title>Genome Sequence Resource for Two Populations of Ditylenchus destructor, the Migratory Endoparasitic Phytonematode.</title>
        <authorList>
            <person name="Zhang H."/>
            <person name="Lin R."/>
            <person name="Xie B."/>
        </authorList>
    </citation>
    <scope>NUCLEOTIDE SEQUENCE</scope>
    <source>
        <strain evidence="4">BazhouSP</strain>
    </source>
</reference>
<dbReference type="InterPro" id="IPR048998">
    <property type="entry name" value="STPR"/>
</dbReference>
<dbReference type="PANTHER" id="PTHR45786">
    <property type="entry name" value="DNA BINDING PROTEIN-LIKE"/>
    <property type="match status" value="1"/>
</dbReference>
<feature type="compositionally biased region" description="Basic and acidic residues" evidence="1">
    <location>
        <begin position="507"/>
        <end position="518"/>
    </location>
</feature>
<proteinExistence type="predicted"/>
<protein>
    <submittedName>
        <fullName evidence="4">Uncharacterized protein</fullName>
    </submittedName>
</protein>
<gene>
    <name evidence="4" type="ORF">DdX_14841</name>
</gene>
<dbReference type="InterPro" id="IPR025476">
    <property type="entry name" value="Helitron_helicase-like"/>
</dbReference>
<feature type="region of interest" description="Disordered" evidence="1">
    <location>
        <begin position="460"/>
        <end position="546"/>
    </location>
</feature>
<organism evidence="4 5">
    <name type="scientific">Ditylenchus destructor</name>
    <dbReference type="NCBI Taxonomy" id="166010"/>
    <lineage>
        <taxon>Eukaryota</taxon>
        <taxon>Metazoa</taxon>
        <taxon>Ecdysozoa</taxon>
        <taxon>Nematoda</taxon>
        <taxon>Chromadorea</taxon>
        <taxon>Rhabditida</taxon>
        <taxon>Tylenchina</taxon>
        <taxon>Tylenchomorpha</taxon>
        <taxon>Sphaerularioidea</taxon>
        <taxon>Anguinidae</taxon>
        <taxon>Anguininae</taxon>
        <taxon>Ditylenchus</taxon>
    </lineage>
</organism>
<sequence length="823" mass="93738">MSLPRVHFGMQFDIFALFSRPELGQISKTNRRFNAIIEKHFATSPYLVLGSLHYNDGKWKWSTNVLNFAFENLSVGAPGVTTLPMSDSQIAQLPFSKFLLFKYSKFIFKNTSNAIVVLKPHSHLWKNGRLVVSMKKFMRSMEFASIVNTSKHLTLVVPGALRILSELLRGKCKHLVITDPSNNPTKQLPINDITNFFFSKSETEAQPSCLAIKTRYSPKHQLEKEIISGFGQKFLTSALPPRFAFVKQYGGDMDLPQLSSDSPLCSMPPKKCKPPTPMETRSRAKAKNNTESQPPVLAKRSRKDTSPLPEHVLAEDDVLNAGCASRNDSLENIQKENCKPSHVNIQKENCKPSHVLNVELNELYQENEFIAELEQYDGQENFTIVNAIELLNTNYDNWKSHFTGTSSADDSIKAFISYENLHYPDNLADLANKCGIDVLTLINAFENGLDTTNEIITQASNSSDESSVHMDQNSLKKKPGRPSKKRGKASIGRQRKEKNQAKSWNKNYRDNEAAEQRNKRLSQMNNANISRRSNETQEERNKRLSQEHARPLYHLFNQNAHPIEGETHTYGQLFFLDTQEASNLRANNPVNKGIDQSLFLEIENELRSINPLIKSYHMIPLNTPQSIFNALHFAGKLMHQWAVDMWTRIEGDLLEFQKLKNISYQSATASNLNGDLNTDRTDEISRKTILYSDYPGSIKYYQEEFRKSMIMAKRFGPPDLFITITFGSDNEDLKKAINVQLPDGDQLQQQTNFRPDMNTSSPSHIIVTSFGSREFYPGNAFSSQQARAKFKSRGVRWTRCGDRLDVSPWKLRISRFCSILFFG</sequence>
<feature type="compositionally biased region" description="Polar residues" evidence="1">
    <location>
        <begin position="521"/>
        <end position="531"/>
    </location>
</feature>
<keyword evidence="5" id="KW-1185">Reference proteome</keyword>
<feature type="region of interest" description="Disordered" evidence="1">
    <location>
        <begin position="260"/>
        <end position="311"/>
    </location>
</feature>
<dbReference type="Proteomes" id="UP001201812">
    <property type="component" value="Unassembled WGS sequence"/>
</dbReference>
<evidence type="ECO:0000259" key="3">
    <source>
        <dbReference type="Pfam" id="PF21107"/>
    </source>
</evidence>
<feature type="compositionally biased region" description="Basic residues" evidence="1">
    <location>
        <begin position="475"/>
        <end position="496"/>
    </location>
</feature>
<evidence type="ECO:0000259" key="2">
    <source>
        <dbReference type="Pfam" id="PF14214"/>
    </source>
</evidence>
<dbReference type="PANTHER" id="PTHR45786:SF74">
    <property type="entry name" value="ATP-DEPENDENT DNA HELICASE"/>
    <property type="match status" value="1"/>
</dbReference>
<evidence type="ECO:0000313" key="5">
    <source>
        <dbReference type="Proteomes" id="UP001201812"/>
    </source>
</evidence>
<feature type="domain" description="Helitron helicase-like" evidence="2">
    <location>
        <begin position="626"/>
        <end position="756"/>
    </location>
</feature>